<keyword evidence="7 8" id="KW-0472">Membrane</keyword>
<dbReference type="GO" id="GO:0005886">
    <property type="term" value="C:plasma membrane"/>
    <property type="evidence" value="ECO:0007669"/>
    <property type="project" value="UniProtKB-SubCell"/>
</dbReference>
<dbReference type="GO" id="GO:0009401">
    <property type="term" value="P:phosphoenolpyruvate-dependent sugar phosphotransferase system"/>
    <property type="evidence" value="ECO:0007669"/>
    <property type="project" value="InterPro"/>
</dbReference>
<proteinExistence type="predicted"/>
<evidence type="ECO:0000256" key="7">
    <source>
        <dbReference type="ARBA" id="ARBA00023136"/>
    </source>
</evidence>
<feature type="transmembrane region" description="Helical" evidence="8">
    <location>
        <begin position="72"/>
        <end position="92"/>
    </location>
</feature>
<keyword evidence="6 8" id="KW-1133">Transmembrane helix</keyword>
<reference evidence="10 11" key="1">
    <citation type="submission" date="2019-03" db="EMBL/GenBank/DDBJ databases">
        <title>Diversity of the mouse oral microbiome.</title>
        <authorList>
            <person name="Joseph S."/>
            <person name="Aduse-Opoku J."/>
            <person name="Curtis M."/>
            <person name="Wade W."/>
            <person name="Hashim A."/>
        </authorList>
    </citation>
    <scope>NUCLEOTIDE SEQUENCE [LARGE SCALE GENOMIC DNA]</scope>
    <source>
        <strain evidence="10 11">WM131</strain>
    </source>
</reference>
<feature type="transmembrane region" description="Helical" evidence="8">
    <location>
        <begin position="198"/>
        <end position="214"/>
    </location>
</feature>
<comment type="caution">
    <text evidence="10">The sequence shown here is derived from an EMBL/GenBank/DDBJ whole genome shotgun (WGS) entry which is preliminary data.</text>
</comment>
<feature type="transmembrane region" description="Helical" evidence="8">
    <location>
        <begin position="99"/>
        <end position="114"/>
    </location>
</feature>
<evidence type="ECO:0000313" key="10">
    <source>
        <dbReference type="EMBL" id="TFU97162.1"/>
    </source>
</evidence>
<dbReference type="RefSeq" id="WP_135182531.1">
    <property type="nucleotide sequence ID" value="NZ_SPPD01000015.1"/>
</dbReference>
<evidence type="ECO:0000259" key="9">
    <source>
        <dbReference type="PROSITE" id="PS51105"/>
    </source>
</evidence>
<feature type="transmembrane region" description="Helical" evidence="8">
    <location>
        <begin position="363"/>
        <end position="382"/>
    </location>
</feature>
<dbReference type="AlphaFoldDB" id="A0A4Y9J8G1"/>
<dbReference type="InterPro" id="IPR051088">
    <property type="entry name" value="PTS_Sugar-EIIC/EIIB"/>
</dbReference>
<evidence type="ECO:0000256" key="5">
    <source>
        <dbReference type="ARBA" id="ARBA00022692"/>
    </source>
</evidence>
<dbReference type="Proteomes" id="UP000297253">
    <property type="component" value="Unassembled WGS sequence"/>
</dbReference>
<dbReference type="OrthoDB" id="1641940at2"/>
<feature type="transmembrane region" description="Helical" evidence="8">
    <location>
        <begin position="120"/>
        <end position="140"/>
    </location>
</feature>
<dbReference type="InterPro" id="IPR004501">
    <property type="entry name" value="PTS_EIIC_3"/>
</dbReference>
<gene>
    <name evidence="10" type="ORF">E4T82_09170</name>
</gene>
<evidence type="ECO:0000256" key="3">
    <source>
        <dbReference type="ARBA" id="ARBA00022475"/>
    </source>
</evidence>
<evidence type="ECO:0000256" key="8">
    <source>
        <dbReference type="SAM" id="Phobius"/>
    </source>
</evidence>
<evidence type="ECO:0000256" key="1">
    <source>
        <dbReference type="ARBA" id="ARBA00004651"/>
    </source>
</evidence>
<dbReference type="Pfam" id="PF02378">
    <property type="entry name" value="PTS_EIIC"/>
    <property type="match status" value="1"/>
</dbReference>
<dbReference type="PROSITE" id="PS51105">
    <property type="entry name" value="PTS_EIIC_TYPE_3"/>
    <property type="match status" value="1"/>
</dbReference>
<accession>A0A4Y9J8G1</accession>
<protein>
    <submittedName>
        <fullName evidence="10">PTS sugar transporter subunit IIC</fullName>
    </submittedName>
</protein>
<feature type="transmembrane region" description="Helical" evidence="8">
    <location>
        <begin position="314"/>
        <end position="333"/>
    </location>
</feature>
<feature type="transmembrane region" description="Helical" evidence="8">
    <location>
        <begin position="160"/>
        <end position="178"/>
    </location>
</feature>
<dbReference type="GO" id="GO:1902815">
    <property type="term" value="P:N,N'-diacetylchitobiose import"/>
    <property type="evidence" value="ECO:0007669"/>
    <property type="project" value="TreeGrafter"/>
</dbReference>
<evidence type="ECO:0000256" key="4">
    <source>
        <dbReference type="ARBA" id="ARBA00022597"/>
    </source>
</evidence>
<keyword evidence="4 10" id="KW-0762">Sugar transport</keyword>
<evidence type="ECO:0000256" key="2">
    <source>
        <dbReference type="ARBA" id="ARBA00022448"/>
    </source>
</evidence>
<sequence>MLGDRFHHRLERFQKLMLPLVAAIEKNNWFQGLKQCFIHLNILMMTMSALAMLKVITHSLGYPLLNQVTTELLGLLTQHFSWIFLVFLAYLVARDQTRYLFYGCSAIVFFLLKGERNSALVDMPAAFLSLLVSTGILQVYHQVLERFLRSISLPMKGLEYFCQVLYLILVFGGLWVVAQWLSVHSILSCFEYVTLDHPLIVFLIVFIEMLLWYVGINGYGVLVPFVLFFAVNNFQANLAALAAGQVPEHIFTPNLWDYFFSVTGSGLTGALVILSLFSSKKTFKEVGKAAVSGMFWSVSEPIVFGVPVVMNRYLFVPFVIGTPLLAVFQWFVFRQGWVNPPIFFVADVPLPLAPFLATLDIRSLVLVAVVLLLAVAMYYPFFKAYEKQYQEKVEEDRYGDLDLDF</sequence>
<feature type="transmembrane region" description="Helical" evidence="8">
    <location>
        <begin position="221"/>
        <end position="243"/>
    </location>
</feature>
<feature type="transmembrane region" description="Helical" evidence="8">
    <location>
        <begin position="255"/>
        <end position="277"/>
    </location>
</feature>
<dbReference type="InterPro" id="IPR003352">
    <property type="entry name" value="PTS_EIIC"/>
</dbReference>
<comment type="subcellular location">
    <subcellularLocation>
        <location evidence="1">Cell membrane</location>
        <topology evidence="1">Multi-pass membrane protein</topology>
    </subcellularLocation>
</comment>
<dbReference type="PANTHER" id="PTHR33989">
    <property type="match status" value="1"/>
</dbReference>
<dbReference type="PANTHER" id="PTHR33989:SF4">
    <property type="entry name" value="PTS SYSTEM N,N'-DIACETYLCHITOBIOSE-SPECIFIC EIIC COMPONENT"/>
    <property type="match status" value="1"/>
</dbReference>
<feature type="transmembrane region" description="Helical" evidence="8">
    <location>
        <begin position="36"/>
        <end position="60"/>
    </location>
</feature>
<evidence type="ECO:0000256" key="6">
    <source>
        <dbReference type="ARBA" id="ARBA00022989"/>
    </source>
</evidence>
<dbReference type="EMBL" id="SPPD01000015">
    <property type="protein sequence ID" value="TFU97162.1"/>
    <property type="molecule type" value="Genomic_DNA"/>
</dbReference>
<dbReference type="STRING" id="1432788.BU202_06170"/>
<evidence type="ECO:0000313" key="11">
    <source>
        <dbReference type="Proteomes" id="UP000297253"/>
    </source>
</evidence>
<name>A0A4Y9J8G1_9STRE</name>
<keyword evidence="3" id="KW-1003">Cell membrane</keyword>
<keyword evidence="5 8" id="KW-0812">Transmembrane</keyword>
<organism evidence="10 11">
    <name type="scientific">Streptococcus cuniculi</name>
    <dbReference type="NCBI Taxonomy" id="1432788"/>
    <lineage>
        <taxon>Bacteria</taxon>
        <taxon>Bacillati</taxon>
        <taxon>Bacillota</taxon>
        <taxon>Bacilli</taxon>
        <taxon>Lactobacillales</taxon>
        <taxon>Streptococcaceae</taxon>
        <taxon>Streptococcus</taxon>
    </lineage>
</organism>
<dbReference type="GO" id="GO:0008982">
    <property type="term" value="F:protein-N(PI)-phosphohistidine-sugar phosphotransferase activity"/>
    <property type="evidence" value="ECO:0007669"/>
    <property type="project" value="InterPro"/>
</dbReference>
<feature type="domain" description="PTS EIIC type-3" evidence="9">
    <location>
        <begin position="13"/>
        <end position="381"/>
    </location>
</feature>
<keyword evidence="2" id="KW-0813">Transport</keyword>